<keyword evidence="2" id="KW-1185">Reference proteome</keyword>
<evidence type="ECO:0000313" key="1">
    <source>
        <dbReference type="EMBL" id="KDR16087.1"/>
    </source>
</evidence>
<dbReference type="Proteomes" id="UP000027135">
    <property type="component" value="Unassembled WGS sequence"/>
</dbReference>
<dbReference type="InParanoid" id="A0A067QZX1"/>
<dbReference type="EMBL" id="KK852807">
    <property type="protein sequence ID" value="KDR16087.1"/>
    <property type="molecule type" value="Genomic_DNA"/>
</dbReference>
<sequence length="85" mass="9368">MFITKPVDYLTPDEFFMSGPDVVAPLGSHQQVDGGDFWAGPQQLFHQHLTHESGASCDEDASSFEEPRDVRGRVHGFASVASENF</sequence>
<name>A0A067QZX1_ZOONE</name>
<reference evidence="1 2" key="1">
    <citation type="journal article" date="2014" name="Nat. Commun.">
        <title>Molecular traces of alternative social organization in a termite genome.</title>
        <authorList>
            <person name="Terrapon N."/>
            <person name="Li C."/>
            <person name="Robertson H.M."/>
            <person name="Ji L."/>
            <person name="Meng X."/>
            <person name="Booth W."/>
            <person name="Chen Z."/>
            <person name="Childers C.P."/>
            <person name="Glastad K.M."/>
            <person name="Gokhale K."/>
            <person name="Gowin J."/>
            <person name="Gronenberg W."/>
            <person name="Hermansen R.A."/>
            <person name="Hu H."/>
            <person name="Hunt B.G."/>
            <person name="Huylmans A.K."/>
            <person name="Khalil S.M."/>
            <person name="Mitchell R.D."/>
            <person name="Munoz-Torres M.C."/>
            <person name="Mustard J.A."/>
            <person name="Pan H."/>
            <person name="Reese J.T."/>
            <person name="Scharf M.E."/>
            <person name="Sun F."/>
            <person name="Vogel H."/>
            <person name="Xiao J."/>
            <person name="Yang W."/>
            <person name="Yang Z."/>
            <person name="Yang Z."/>
            <person name="Zhou J."/>
            <person name="Zhu J."/>
            <person name="Brent C.S."/>
            <person name="Elsik C.G."/>
            <person name="Goodisman M.A."/>
            <person name="Liberles D.A."/>
            <person name="Roe R.M."/>
            <person name="Vargo E.L."/>
            <person name="Vilcinskas A."/>
            <person name="Wang J."/>
            <person name="Bornberg-Bauer E."/>
            <person name="Korb J."/>
            <person name="Zhang G."/>
            <person name="Liebig J."/>
        </authorList>
    </citation>
    <scope>NUCLEOTIDE SEQUENCE [LARGE SCALE GENOMIC DNA]</scope>
    <source>
        <tissue evidence="1">Whole organism</tissue>
    </source>
</reference>
<accession>A0A067QZX1</accession>
<evidence type="ECO:0000313" key="2">
    <source>
        <dbReference type="Proteomes" id="UP000027135"/>
    </source>
</evidence>
<dbReference type="AlphaFoldDB" id="A0A067QZX1"/>
<organism evidence="1 2">
    <name type="scientific">Zootermopsis nevadensis</name>
    <name type="common">Dampwood termite</name>
    <dbReference type="NCBI Taxonomy" id="136037"/>
    <lineage>
        <taxon>Eukaryota</taxon>
        <taxon>Metazoa</taxon>
        <taxon>Ecdysozoa</taxon>
        <taxon>Arthropoda</taxon>
        <taxon>Hexapoda</taxon>
        <taxon>Insecta</taxon>
        <taxon>Pterygota</taxon>
        <taxon>Neoptera</taxon>
        <taxon>Polyneoptera</taxon>
        <taxon>Dictyoptera</taxon>
        <taxon>Blattodea</taxon>
        <taxon>Blattoidea</taxon>
        <taxon>Termitoidae</taxon>
        <taxon>Termopsidae</taxon>
        <taxon>Zootermopsis</taxon>
    </lineage>
</organism>
<protein>
    <submittedName>
        <fullName evidence="1">Uncharacterized protein</fullName>
    </submittedName>
</protein>
<gene>
    <name evidence="1" type="ORF">L798_10102</name>
</gene>
<proteinExistence type="predicted"/>